<feature type="compositionally biased region" description="Polar residues" evidence="1">
    <location>
        <begin position="45"/>
        <end position="60"/>
    </location>
</feature>
<accession>A0A915DPK9</accession>
<name>A0A915DPK9_9BILA</name>
<feature type="region of interest" description="Disordered" evidence="1">
    <location>
        <begin position="38"/>
        <end position="66"/>
    </location>
</feature>
<dbReference type="AlphaFoldDB" id="A0A915DPK9"/>
<reference evidence="3" key="1">
    <citation type="submission" date="2022-11" db="UniProtKB">
        <authorList>
            <consortium name="WormBaseParasite"/>
        </authorList>
    </citation>
    <scope>IDENTIFICATION</scope>
</reference>
<sequence length="102" mass="11527">MRKEDIDVTQGVTNLKAHLGKHPQYKEQLAEMEKGEQAKKEAMQRATTVCDQGNRRSLGSRQEGYPPRCMHKPAILDCGSDTFRALFSSSDREYLKVVSSLI</sequence>
<proteinExistence type="predicted"/>
<keyword evidence="2" id="KW-1185">Reference proteome</keyword>
<evidence type="ECO:0000313" key="3">
    <source>
        <dbReference type="WBParaSite" id="jg21773"/>
    </source>
</evidence>
<evidence type="ECO:0000313" key="2">
    <source>
        <dbReference type="Proteomes" id="UP000887574"/>
    </source>
</evidence>
<organism evidence="2 3">
    <name type="scientific">Ditylenchus dipsaci</name>
    <dbReference type="NCBI Taxonomy" id="166011"/>
    <lineage>
        <taxon>Eukaryota</taxon>
        <taxon>Metazoa</taxon>
        <taxon>Ecdysozoa</taxon>
        <taxon>Nematoda</taxon>
        <taxon>Chromadorea</taxon>
        <taxon>Rhabditida</taxon>
        <taxon>Tylenchina</taxon>
        <taxon>Tylenchomorpha</taxon>
        <taxon>Sphaerularioidea</taxon>
        <taxon>Anguinidae</taxon>
        <taxon>Anguininae</taxon>
        <taxon>Ditylenchus</taxon>
    </lineage>
</organism>
<evidence type="ECO:0000256" key="1">
    <source>
        <dbReference type="SAM" id="MobiDB-lite"/>
    </source>
</evidence>
<dbReference type="WBParaSite" id="jg21773">
    <property type="protein sequence ID" value="jg21773"/>
    <property type="gene ID" value="jg21773"/>
</dbReference>
<dbReference type="Proteomes" id="UP000887574">
    <property type="component" value="Unplaced"/>
</dbReference>
<protein>
    <submittedName>
        <fullName evidence="3">Uncharacterized protein</fullName>
    </submittedName>
</protein>